<dbReference type="RefSeq" id="WP_078787978.1">
    <property type="nucleotide sequence ID" value="NZ_FMTO01000015.1"/>
</dbReference>
<gene>
    <name evidence="4" type="ORF">SAMN02745110_02183</name>
</gene>
<keyword evidence="2" id="KW-0560">Oxidoreductase</keyword>
<comment type="similarity">
    <text evidence="1 3">Belongs to the short-chain dehydrogenases/reductases (SDR) family.</text>
</comment>
<dbReference type="PRINTS" id="PR00081">
    <property type="entry name" value="GDHRDH"/>
</dbReference>
<dbReference type="PIRSF" id="PIRSF000126">
    <property type="entry name" value="11-beta-HSD1"/>
    <property type="match status" value="1"/>
</dbReference>
<evidence type="ECO:0000256" key="1">
    <source>
        <dbReference type="ARBA" id="ARBA00006484"/>
    </source>
</evidence>
<dbReference type="AlphaFoldDB" id="A0A1T4PYJ0"/>
<dbReference type="EMBL" id="FUXA01000015">
    <property type="protein sequence ID" value="SJZ96519.1"/>
    <property type="molecule type" value="Genomic_DNA"/>
</dbReference>
<dbReference type="PANTHER" id="PTHR42901">
    <property type="entry name" value="ALCOHOL DEHYDROGENASE"/>
    <property type="match status" value="1"/>
</dbReference>
<evidence type="ECO:0000313" key="4">
    <source>
        <dbReference type="EMBL" id="SJZ96519.1"/>
    </source>
</evidence>
<accession>A0A1T4PYJ0</accession>
<name>A0A1T4PYJ0_9FIRM</name>
<dbReference type="GO" id="GO:0016491">
    <property type="term" value="F:oxidoreductase activity"/>
    <property type="evidence" value="ECO:0007669"/>
    <property type="project" value="UniProtKB-KW"/>
</dbReference>
<protein>
    <recommendedName>
        <fullName evidence="6">Short-chain dehydrogenase</fullName>
    </recommendedName>
</protein>
<proteinExistence type="inferred from homology"/>
<dbReference type="Pfam" id="PF00106">
    <property type="entry name" value="adh_short"/>
    <property type="match status" value="1"/>
</dbReference>
<dbReference type="Proteomes" id="UP000189857">
    <property type="component" value="Unassembled WGS sequence"/>
</dbReference>
<dbReference type="CDD" id="cd05233">
    <property type="entry name" value="SDR_c"/>
    <property type="match status" value="1"/>
</dbReference>
<dbReference type="PANTHER" id="PTHR42901:SF1">
    <property type="entry name" value="ALCOHOL DEHYDROGENASE"/>
    <property type="match status" value="1"/>
</dbReference>
<evidence type="ECO:0000256" key="3">
    <source>
        <dbReference type="RuleBase" id="RU000363"/>
    </source>
</evidence>
<dbReference type="SUPFAM" id="SSF51735">
    <property type="entry name" value="NAD(P)-binding Rossmann-fold domains"/>
    <property type="match status" value="1"/>
</dbReference>
<reference evidence="4 5" key="1">
    <citation type="submission" date="2017-02" db="EMBL/GenBank/DDBJ databases">
        <authorList>
            <person name="Peterson S.W."/>
        </authorList>
    </citation>
    <scope>NUCLEOTIDE SEQUENCE [LARGE SCALE GENOMIC DNA]</scope>
    <source>
        <strain evidence="4 5">ATCC 17233</strain>
    </source>
</reference>
<keyword evidence="5" id="KW-1185">Reference proteome</keyword>
<evidence type="ECO:0000256" key="2">
    <source>
        <dbReference type="ARBA" id="ARBA00023002"/>
    </source>
</evidence>
<dbReference type="InterPro" id="IPR036291">
    <property type="entry name" value="NAD(P)-bd_dom_sf"/>
</dbReference>
<dbReference type="Gene3D" id="3.40.50.720">
    <property type="entry name" value="NAD(P)-binding Rossmann-like Domain"/>
    <property type="match status" value="1"/>
</dbReference>
<dbReference type="InterPro" id="IPR002347">
    <property type="entry name" value="SDR_fam"/>
</dbReference>
<organism evidence="4 5">
    <name type="scientific">Eubacterium ruminantium</name>
    <dbReference type="NCBI Taxonomy" id="42322"/>
    <lineage>
        <taxon>Bacteria</taxon>
        <taxon>Bacillati</taxon>
        <taxon>Bacillota</taxon>
        <taxon>Clostridia</taxon>
        <taxon>Eubacteriales</taxon>
        <taxon>Eubacteriaceae</taxon>
        <taxon>Eubacterium</taxon>
    </lineage>
</organism>
<dbReference type="OrthoDB" id="9808814at2"/>
<dbReference type="PRINTS" id="PR00080">
    <property type="entry name" value="SDRFAMILY"/>
</dbReference>
<sequence>MKKDLVLITGATSGIGLELTKIFAKKRCNLILVARDRKKLDHLRRKLRSFYDIEVDFIVKDLTDDDSAEYIYQKVKNSGKTVDVLVNNAGFGDYGKFLDASLEKQNKMIKCNILALTELTYYFAKDMKNKGRGRILNTASIGSFMPGPLMSVYYATKAYVLSFTEALAEEFKGTGIKVSALCPGPTDTGFWKVANGEAVTTINKLKNKSPKDVAKYGYRKMKQGRVIILPGFFTRMAPLFIRLAPRKVVRKIVYKVQKMK</sequence>
<evidence type="ECO:0008006" key="6">
    <source>
        <dbReference type="Google" id="ProtNLM"/>
    </source>
</evidence>
<evidence type="ECO:0000313" key="5">
    <source>
        <dbReference type="Proteomes" id="UP000189857"/>
    </source>
</evidence>